<proteinExistence type="predicted"/>
<dbReference type="Pfam" id="PF18050">
    <property type="entry name" value="Cyclophil_like2"/>
    <property type="match status" value="1"/>
</dbReference>
<feature type="domain" description="Cyclophilin-like" evidence="3">
    <location>
        <begin position="76"/>
        <end position="183"/>
    </location>
</feature>
<evidence type="ECO:0000313" key="5">
    <source>
        <dbReference type="Proteomes" id="UP000310532"/>
    </source>
</evidence>
<feature type="compositionally biased region" description="Low complexity" evidence="1">
    <location>
        <begin position="42"/>
        <end position="67"/>
    </location>
</feature>
<evidence type="ECO:0000256" key="1">
    <source>
        <dbReference type="SAM" id="MobiDB-lite"/>
    </source>
</evidence>
<dbReference type="InterPro" id="IPR029000">
    <property type="entry name" value="Cyclophilin-like_dom_sf"/>
</dbReference>
<dbReference type="SUPFAM" id="SSF50891">
    <property type="entry name" value="Cyclophilin-like"/>
    <property type="match status" value="1"/>
</dbReference>
<sequence>MNRCIIVMVLLLVTATSALTACSPDDEPITENPVIPVPNPEEPGNNDNSGNGNDDSGNGNENNGGENEMNRNITVRAGGRSFAATLEDNATARAFAALLPMTVTMNEMNGNEKYHYLSENLPTDSNRPGTIRNGDLMLYGSNCLVLFYETFSSSYSYTRIGRLDNPSGLASALGRGNVTVTFETSNN</sequence>
<reference evidence="4 5" key="1">
    <citation type="submission" date="2019-04" db="EMBL/GenBank/DDBJ databases">
        <title>Microbes associate with the intestines of laboratory mice.</title>
        <authorList>
            <person name="Navarre W."/>
            <person name="Wong E."/>
            <person name="Huang K."/>
            <person name="Tropini C."/>
            <person name="Ng K."/>
            <person name="Yu B."/>
        </authorList>
    </citation>
    <scope>NUCLEOTIDE SEQUENCE [LARGE SCALE GENOMIC DNA]</scope>
    <source>
        <strain evidence="4 5">NM69_E16B</strain>
    </source>
</reference>
<organism evidence="4 5">
    <name type="scientific">Bacteroides muris</name>
    <name type="common">ex Afrizal et al. 2022</name>
    <dbReference type="NCBI Taxonomy" id="2516960"/>
    <lineage>
        <taxon>Bacteria</taxon>
        <taxon>Pseudomonadati</taxon>
        <taxon>Bacteroidota</taxon>
        <taxon>Bacteroidia</taxon>
        <taxon>Bacteroidales</taxon>
        <taxon>Bacteroidaceae</taxon>
        <taxon>Bacteroides</taxon>
    </lineage>
</organism>
<keyword evidence="5" id="KW-1185">Reference proteome</keyword>
<dbReference type="EMBL" id="SRYZ01000009">
    <property type="protein sequence ID" value="TGY07587.1"/>
    <property type="molecule type" value="Genomic_DNA"/>
</dbReference>
<accession>A0A4S2B0V2</accession>
<keyword evidence="2" id="KW-0732">Signal</keyword>
<dbReference type="InterPro" id="IPR041183">
    <property type="entry name" value="Cyclophilin-like"/>
</dbReference>
<dbReference type="Gene3D" id="2.40.100.20">
    <property type="match status" value="1"/>
</dbReference>
<comment type="caution">
    <text evidence="4">The sequence shown here is derived from an EMBL/GenBank/DDBJ whole genome shotgun (WGS) entry which is preliminary data.</text>
</comment>
<evidence type="ECO:0000313" key="4">
    <source>
        <dbReference type="EMBL" id="TGY07587.1"/>
    </source>
</evidence>
<feature type="region of interest" description="Disordered" evidence="1">
    <location>
        <begin position="22"/>
        <end position="69"/>
    </location>
</feature>
<evidence type="ECO:0000256" key="2">
    <source>
        <dbReference type="SAM" id="SignalP"/>
    </source>
</evidence>
<gene>
    <name evidence="4" type="ORF">E5355_06370</name>
</gene>
<dbReference type="PROSITE" id="PS51257">
    <property type="entry name" value="PROKAR_LIPOPROTEIN"/>
    <property type="match status" value="1"/>
</dbReference>
<protein>
    <recommendedName>
        <fullName evidence="3">Cyclophilin-like domain-containing protein</fullName>
    </recommendedName>
</protein>
<feature type="chain" id="PRO_5020966003" description="Cyclophilin-like domain-containing protein" evidence="2">
    <location>
        <begin position="21"/>
        <end position="187"/>
    </location>
</feature>
<dbReference type="RefSeq" id="WP_136009638.1">
    <property type="nucleotide sequence ID" value="NZ_SRYZ01000009.1"/>
</dbReference>
<evidence type="ECO:0000259" key="3">
    <source>
        <dbReference type="Pfam" id="PF18050"/>
    </source>
</evidence>
<feature type="signal peptide" evidence="2">
    <location>
        <begin position="1"/>
        <end position="20"/>
    </location>
</feature>
<name>A0A4S2B0V2_9BACE</name>
<dbReference type="Proteomes" id="UP000310532">
    <property type="component" value="Unassembled WGS sequence"/>
</dbReference>
<dbReference type="AlphaFoldDB" id="A0A4S2B0V2"/>